<sequence>MVRNLRHRIGASAICLSILPAASGLISLPTATASHDDNNNLPTSPTNYSSSRLFPGTNQLPCTATQGLPQHRIHLRGLLRSGTVELLWDITDEVDIASYTVERSTDGTAFTAIGEVRSSGNHCRYTYQFRDNRPALASPTNYYRIQARERSGGRFYSATKTLRQAAGDSGAPGLTVGANAATRSPKKSFLNNGSQPSTRFI</sequence>
<accession>A0A4R4E8Q4</accession>
<dbReference type="EMBL" id="SKFH01000002">
    <property type="protein sequence ID" value="TCZ74481.1"/>
    <property type="molecule type" value="Genomic_DNA"/>
</dbReference>
<reference evidence="3 4" key="1">
    <citation type="submission" date="2019-03" db="EMBL/GenBank/DDBJ databases">
        <authorList>
            <person name="Kim M.K.M."/>
        </authorList>
    </citation>
    <scope>NUCLEOTIDE SEQUENCE [LARGE SCALE GENOMIC DNA]</scope>
    <source>
        <strain evidence="3 4">17J68-15</strain>
    </source>
</reference>
<evidence type="ECO:0000256" key="2">
    <source>
        <dbReference type="SAM" id="SignalP"/>
    </source>
</evidence>
<proteinExistence type="predicted"/>
<gene>
    <name evidence="3" type="ORF">E0486_02320</name>
</gene>
<dbReference type="InterPro" id="IPR013783">
    <property type="entry name" value="Ig-like_fold"/>
</dbReference>
<dbReference type="AlphaFoldDB" id="A0A4R4E8Q4"/>
<feature type="signal peptide" evidence="2">
    <location>
        <begin position="1"/>
        <end position="23"/>
    </location>
</feature>
<feature type="region of interest" description="Disordered" evidence="1">
    <location>
        <begin position="167"/>
        <end position="201"/>
    </location>
</feature>
<dbReference type="OrthoDB" id="651538at2"/>
<evidence type="ECO:0000313" key="3">
    <source>
        <dbReference type="EMBL" id="TCZ74481.1"/>
    </source>
</evidence>
<evidence type="ECO:0000256" key="1">
    <source>
        <dbReference type="SAM" id="MobiDB-lite"/>
    </source>
</evidence>
<keyword evidence="2" id="KW-0732">Signal</keyword>
<dbReference type="RefSeq" id="WP_131850527.1">
    <property type="nucleotide sequence ID" value="NZ_SKFH01000002.1"/>
</dbReference>
<feature type="chain" id="PRO_5020848274" evidence="2">
    <location>
        <begin position="24"/>
        <end position="201"/>
    </location>
</feature>
<organism evidence="3 4">
    <name type="scientific">Flaviaesturariibacter aridisoli</name>
    <dbReference type="NCBI Taxonomy" id="2545761"/>
    <lineage>
        <taxon>Bacteria</taxon>
        <taxon>Pseudomonadati</taxon>
        <taxon>Bacteroidota</taxon>
        <taxon>Chitinophagia</taxon>
        <taxon>Chitinophagales</taxon>
        <taxon>Chitinophagaceae</taxon>
        <taxon>Flaviaestuariibacter</taxon>
    </lineage>
</organism>
<keyword evidence="4" id="KW-1185">Reference proteome</keyword>
<dbReference type="Proteomes" id="UP000295164">
    <property type="component" value="Unassembled WGS sequence"/>
</dbReference>
<dbReference type="Gene3D" id="2.60.40.10">
    <property type="entry name" value="Immunoglobulins"/>
    <property type="match status" value="1"/>
</dbReference>
<comment type="caution">
    <text evidence="3">The sequence shown here is derived from an EMBL/GenBank/DDBJ whole genome shotgun (WGS) entry which is preliminary data.</text>
</comment>
<name>A0A4R4E8Q4_9BACT</name>
<evidence type="ECO:0000313" key="4">
    <source>
        <dbReference type="Proteomes" id="UP000295164"/>
    </source>
</evidence>
<protein>
    <submittedName>
        <fullName evidence="3">Uncharacterized protein</fullName>
    </submittedName>
</protein>
<feature type="compositionally biased region" description="Polar residues" evidence="1">
    <location>
        <begin position="189"/>
        <end position="201"/>
    </location>
</feature>